<name>A0ABX2ASH1_9BACT</name>
<feature type="domain" description="Endo-beta-1,6-galactanase-like" evidence="5">
    <location>
        <begin position="90"/>
        <end position="219"/>
    </location>
</feature>
<dbReference type="InterPro" id="IPR013780">
    <property type="entry name" value="Glyco_hydro_b"/>
</dbReference>
<protein>
    <submittedName>
        <fullName evidence="6">Endo-1,4-beta-xylanase xyn5A</fullName>
    </submittedName>
</protein>
<accession>A0ABX2ASH1</accession>
<evidence type="ECO:0000256" key="3">
    <source>
        <dbReference type="ARBA" id="ARBA00022801"/>
    </source>
</evidence>
<proteinExistence type="inferred from homology"/>
<keyword evidence="3" id="KW-0378">Hydrolase</keyword>
<evidence type="ECO:0000256" key="4">
    <source>
        <dbReference type="SAM" id="SignalP"/>
    </source>
</evidence>
<evidence type="ECO:0000259" key="5">
    <source>
        <dbReference type="Pfam" id="PF14587"/>
    </source>
</evidence>
<gene>
    <name evidence="6" type="ORF">HPS56_11625</name>
</gene>
<feature type="signal peptide" evidence="4">
    <location>
        <begin position="1"/>
        <end position="20"/>
    </location>
</feature>
<evidence type="ECO:0000256" key="1">
    <source>
        <dbReference type="ARBA" id="ARBA00005382"/>
    </source>
</evidence>
<evidence type="ECO:0000313" key="6">
    <source>
        <dbReference type="EMBL" id="NPD92977.1"/>
    </source>
</evidence>
<dbReference type="SUPFAM" id="SSF51445">
    <property type="entry name" value="(Trans)glycosidases"/>
    <property type="match status" value="1"/>
</dbReference>
<feature type="chain" id="PRO_5045421954" evidence="4">
    <location>
        <begin position="21"/>
        <end position="502"/>
    </location>
</feature>
<dbReference type="EMBL" id="JABKKF010000013">
    <property type="protein sequence ID" value="NPD92977.1"/>
    <property type="molecule type" value="Genomic_DNA"/>
</dbReference>
<dbReference type="Gene3D" id="3.20.20.80">
    <property type="entry name" value="Glycosidases"/>
    <property type="match status" value="1"/>
</dbReference>
<dbReference type="InterPro" id="IPR017853">
    <property type="entry name" value="GH"/>
</dbReference>
<dbReference type="PANTHER" id="PTHR11069:SF38">
    <property type="entry name" value="GLUCURONOXYLANASE XYNC"/>
    <property type="match status" value="1"/>
</dbReference>
<dbReference type="Gene3D" id="2.60.40.1180">
    <property type="entry name" value="Golgi alpha-mannosidase II"/>
    <property type="match status" value="1"/>
</dbReference>
<sequence length="502" mass="55894">MKRLLISLLTASAALLQTGAAVITVTVNDTRHQYITGFGAAACWGAMAPIQDVNVIKLLYGEDSPVGLNIVRMEISPNMIGNVTTPWDTPYDWHGYLPVIKEAKKRGAIIFGTPWSPPGDYKTNGIAGGGNSEEQGYQRGELKPSAYSKFFPWLNSFLAYMKKNDAAVDIVSLQNEPDWWVNYSGCLYTPQQLHDLVKSYASRLDRKTYGVRLMNAEPLGFNPEYSDIMLDDPETAKHIDIIAGHIYGHVPLGNMAKAAKKALAMGKEVWMTEHSVNPRGDADNSVIDLPTWHEEILFAEEVNECLLAGGNAYVYWYMLAHWSFVGSGDKTIQPGNEYGKLLRRGYIMSHFSKNLTGSTRIDLNTNIYIGTNSAFQASAFIKGDSIIVMGIDTTANVHTMKVRLPYKVKACEWISSTEGNVYNKTAIDVDGPVKEISVPLPARSINTYIFTIDRTADGITDLPYDEEKPQDDAFYDMYGRKVNEDALQRHGIYIHNGKKIVY</sequence>
<keyword evidence="7" id="KW-1185">Reference proteome</keyword>
<dbReference type="RefSeq" id="WP_172276744.1">
    <property type="nucleotide sequence ID" value="NZ_CASGMU010000017.1"/>
</dbReference>
<dbReference type="Pfam" id="PF14587">
    <property type="entry name" value="Glyco_hydr_30_2"/>
    <property type="match status" value="1"/>
</dbReference>
<evidence type="ECO:0000256" key="2">
    <source>
        <dbReference type="ARBA" id="ARBA00022729"/>
    </source>
</evidence>
<reference evidence="6 7" key="1">
    <citation type="submission" date="2020-05" db="EMBL/GenBank/DDBJ databases">
        <title>Distinct polysaccharide utilization as determinants for interspecies competition between intestinal Prevotella spp.</title>
        <authorList>
            <person name="Galvez E.J.C."/>
            <person name="Iljazovic A."/>
            <person name="Strowig T."/>
        </authorList>
    </citation>
    <scope>NUCLEOTIDE SEQUENCE [LARGE SCALE GENOMIC DNA]</scope>
    <source>
        <strain evidence="6 7">PMUR</strain>
    </source>
</reference>
<organism evidence="6 7">
    <name type="scientific">Xylanibacter muris</name>
    <dbReference type="NCBI Taxonomy" id="2736290"/>
    <lineage>
        <taxon>Bacteria</taxon>
        <taxon>Pseudomonadati</taxon>
        <taxon>Bacteroidota</taxon>
        <taxon>Bacteroidia</taxon>
        <taxon>Bacteroidales</taxon>
        <taxon>Prevotellaceae</taxon>
        <taxon>Xylanibacter</taxon>
    </lineage>
</organism>
<dbReference type="PANTHER" id="PTHR11069">
    <property type="entry name" value="GLUCOSYLCERAMIDASE"/>
    <property type="match status" value="1"/>
</dbReference>
<dbReference type="Proteomes" id="UP000714420">
    <property type="component" value="Unassembled WGS sequence"/>
</dbReference>
<comment type="similarity">
    <text evidence="1">Belongs to the glycosyl hydrolase 30 family.</text>
</comment>
<keyword evidence="2 4" id="KW-0732">Signal</keyword>
<comment type="caution">
    <text evidence="6">The sequence shown here is derived from an EMBL/GenBank/DDBJ whole genome shotgun (WGS) entry which is preliminary data.</text>
</comment>
<dbReference type="InterPro" id="IPR001139">
    <property type="entry name" value="Glyco_hydro_30"/>
</dbReference>
<dbReference type="InterPro" id="IPR039514">
    <property type="entry name" value="6GAL-like"/>
</dbReference>
<evidence type="ECO:0000313" key="7">
    <source>
        <dbReference type="Proteomes" id="UP000714420"/>
    </source>
</evidence>